<dbReference type="AlphaFoldDB" id="A0A6L2KD96"/>
<organism evidence="2">
    <name type="scientific">Tanacetum cinerariifolium</name>
    <name type="common">Dalmatian daisy</name>
    <name type="synonym">Chrysanthemum cinerariifolium</name>
    <dbReference type="NCBI Taxonomy" id="118510"/>
    <lineage>
        <taxon>Eukaryota</taxon>
        <taxon>Viridiplantae</taxon>
        <taxon>Streptophyta</taxon>
        <taxon>Embryophyta</taxon>
        <taxon>Tracheophyta</taxon>
        <taxon>Spermatophyta</taxon>
        <taxon>Magnoliopsida</taxon>
        <taxon>eudicotyledons</taxon>
        <taxon>Gunneridae</taxon>
        <taxon>Pentapetalae</taxon>
        <taxon>asterids</taxon>
        <taxon>campanulids</taxon>
        <taxon>Asterales</taxon>
        <taxon>Asteraceae</taxon>
        <taxon>Asteroideae</taxon>
        <taxon>Anthemideae</taxon>
        <taxon>Anthemidinae</taxon>
        <taxon>Tanacetum</taxon>
    </lineage>
</organism>
<feature type="compositionally biased region" description="Basic and acidic residues" evidence="1">
    <location>
        <begin position="105"/>
        <end position="114"/>
    </location>
</feature>
<name>A0A6L2KD96_TANCI</name>
<reference evidence="2" key="1">
    <citation type="journal article" date="2019" name="Sci. Rep.">
        <title>Draft genome of Tanacetum cinerariifolium, the natural source of mosquito coil.</title>
        <authorList>
            <person name="Yamashiro T."/>
            <person name="Shiraishi A."/>
            <person name="Satake H."/>
            <person name="Nakayama K."/>
        </authorList>
    </citation>
    <scope>NUCLEOTIDE SEQUENCE</scope>
</reference>
<feature type="region of interest" description="Disordered" evidence="1">
    <location>
        <begin position="80"/>
        <end position="114"/>
    </location>
</feature>
<sequence>MTVRWGYGGGSEEVTRWCRQWYGEMRGRGGVVVLWFVEMEMVGPTRGGGGGDRQHESRRSYRWFYHEDSVTDGEAMINSIKNGDQPLPRVTQVPIAGTSSTEQPPLKDKSMWSD</sequence>
<evidence type="ECO:0000256" key="1">
    <source>
        <dbReference type="SAM" id="MobiDB-lite"/>
    </source>
</evidence>
<comment type="caution">
    <text evidence="2">The sequence shown here is derived from an EMBL/GenBank/DDBJ whole genome shotgun (WGS) entry which is preliminary data.</text>
</comment>
<gene>
    <name evidence="2" type="ORF">Tci_019294</name>
</gene>
<accession>A0A6L2KD96</accession>
<dbReference type="EMBL" id="BKCJ010002253">
    <property type="protein sequence ID" value="GEU47316.1"/>
    <property type="molecule type" value="Genomic_DNA"/>
</dbReference>
<proteinExistence type="predicted"/>
<evidence type="ECO:0000313" key="2">
    <source>
        <dbReference type="EMBL" id="GEU47316.1"/>
    </source>
</evidence>
<protein>
    <submittedName>
        <fullName evidence="2">Uncharacterized protein</fullName>
    </submittedName>
</protein>